<dbReference type="PANTHER" id="PTHR48111">
    <property type="entry name" value="REGULATOR OF RPOS"/>
    <property type="match status" value="1"/>
</dbReference>
<dbReference type="EMBL" id="CP157940">
    <property type="protein sequence ID" value="XBS55368.1"/>
    <property type="molecule type" value="Genomic_DNA"/>
</dbReference>
<dbReference type="GO" id="GO:0000156">
    <property type="term" value="F:phosphorelay response regulator activity"/>
    <property type="evidence" value="ECO:0007669"/>
    <property type="project" value="TreeGrafter"/>
</dbReference>
<evidence type="ECO:0000256" key="5">
    <source>
        <dbReference type="ARBA" id="ARBA00023125"/>
    </source>
</evidence>
<evidence type="ECO:0000256" key="1">
    <source>
        <dbReference type="ARBA" id="ARBA00018672"/>
    </source>
</evidence>
<dbReference type="InterPro" id="IPR039420">
    <property type="entry name" value="WalR-like"/>
</dbReference>
<organism evidence="12">
    <name type="scientific">Lacrimispora sp. BS-2</name>
    <dbReference type="NCBI Taxonomy" id="3151850"/>
    <lineage>
        <taxon>Bacteria</taxon>
        <taxon>Bacillati</taxon>
        <taxon>Bacillota</taxon>
        <taxon>Clostridia</taxon>
        <taxon>Lachnospirales</taxon>
        <taxon>Lachnospiraceae</taxon>
        <taxon>Lacrimispora</taxon>
    </lineage>
</organism>
<proteinExistence type="predicted"/>
<feature type="domain" description="OmpR/PhoB-type" evidence="11">
    <location>
        <begin position="124"/>
        <end position="222"/>
    </location>
</feature>
<dbReference type="RefSeq" id="WP_349948041.1">
    <property type="nucleotide sequence ID" value="NZ_CP157940.1"/>
</dbReference>
<evidence type="ECO:0000256" key="8">
    <source>
        <dbReference type="PROSITE-ProRule" id="PRU00169"/>
    </source>
</evidence>
<dbReference type="GO" id="GO:0005829">
    <property type="term" value="C:cytosol"/>
    <property type="evidence" value="ECO:0007669"/>
    <property type="project" value="TreeGrafter"/>
</dbReference>
<dbReference type="InterPro" id="IPR016032">
    <property type="entry name" value="Sig_transdc_resp-reg_C-effctor"/>
</dbReference>
<feature type="modified residue" description="4-aspartylphosphate" evidence="8">
    <location>
        <position position="51"/>
    </location>
</feature>
<evidence type="ECO:0000259" key="11">
    <source>
        <dbReference type="PROSITE" id="PS51755"/>
    </source>
</evidence>
<evidence type="ECO:0000256" key="7">
    <source>
        <dbReference type="ARBA" id="ARBA00024867"/>
    </source>
</evidence>
<dbReference type="GO" id="GO:0032993">
    <property type="term" value="C:protein-DNA complex"/>
    <property type="evidence" value="ECO:0007669"/>
    <property type="project" value="TreeGrafter"/>
</dbReference>
<dbReference type="PROSITE" id="PS50110">
    <property type="entry name" value="RESPONSE_REGULATORY"/>
    <property type="match status" value="1"/>
</dbReference>
<keyword evidence="6" id="KW-0804">Transcription</keyword>
<keyword evidence="4" id="KW-0805">Transcription regulation</keyword>
<keyword evidence="2 8" id="KW-0597">Phosphoprotein</keyword>
<dbReference type="GO" id="GO:0006355">
    <property type="term" value="P:regulation of DNA-templated transcription"/>
    <property type="evidence" value="ECO:0007669"/>
    <property type="project" value="InterPro"/>
</dbReference>
<dbReference type="Gene3D" id="6.10.250.690">
    <property type="match status" value="1"/>
</dbReference>
<reference evidence="12" key="1">
    <citation type="submission" date="2024-06" db="EMBL/GenBank/DDBJ databases">
        <title>Lacrimispora cavernae sp. nov., a novel anaerobe isolated from bat guano pile inside a cave.</title>
        <authorList>
            <person name="Miller S.L."/>
            <person name="Lu N."/>
            <person name="King J."/>
            <person name="Sankaranarayanan K."/>
            <person name="Lawson P.A."/>
        </authorList>
    </citation>
    <scope>NUCLEOTIDE SEQUENCE</scope>
    <source>
        <strain evidence="12">BS-2</strain>
    </source>
</reference>
<evidence type="ECO:0000256" key="3">
    <source>
        <dbReference type="ARBA" id="ARBA00023012"/>
    </source>
</evidence>
<dbReference type="PROSITE" id="PS51755">
    <property type="entry name" value="OMPR_PHOB"/>
    <property type="match status" value="1"/>
</dbReference>
<evidence type="ECO:0000256" key="9">
    <source>
        <dbReference type="PROSITE-ProRule" id="PRU01091"/>
    </source>
</evidence>
<keyword evidence="3" id="KW-0902">Two-component regulatory system</keyword>
<dbReference type="FunFam" id="3.40.50.2300:FF:000001">
    <property type="entry name" value="DNA-binding response regulator PhoB"/>
    <property type="match status" value="1"/>
</dbReference>
<feature type="DNA-binding region" description="OmpR/PhoB-type" evidence="9">
    <location>
        <begin position="124"/>
        <end position="222"/>
    </location>
</feature>
<comment type="function">
    <text evidence="7">May play the central regulatory role in sporulation. It may be an element of the effector pathway responsible for the activation of sporulation genes in response to nutritional stress. Spo0A may act in concert with spo0H (a sigma factor) to control the expression of some genes that are critical to the sporulation process.</text>
</comment>
<dbReference type="InterPro" id="IPR001789">
    <property type="entry name" value="Sig_transdc_resp-reg_receiver"/>
</dbReference>
<protein>
    <recommendedName>
        <fullName evidence="1">Stage 0 sporulation protein A homolog</fullName>
    </recommendedName>
</protein>
<dbReference type="SMART" id="SM00448">
    <property type="entry name" value="REC"/>
    <property type="match status" value="1"/>
</dbReference>
<evidence type="ECO:0000256" key="6">
    <source>
        <dbReference type="ARBA" id="ARBA00023163"/>
    </source>
</evidence>
<dbReference type="InterPro" id="IPR036388">
    <property type="entry name" value="WH-like_DNA-bd_sf"/>
</dbReference>
<gene>
    <name evidence="12" type="ORF">ABFV83_06130</name>
</gene>
<evidence type="ECO:0000256" key="2">
    <source>
        <dbReference type="ARBA" id="ARBA00022553"/>
    </source>
</evidence>
<dbReference type="Gene3D" id="1.10.10.10">
    <property type="entry name" value="Winged helix-like DNA-binding domain superfamily/Winged helix DNA-binding domain"/>
    <property type="match status" value="1"/>
</dbReference>
<dbReference type="SUPFAM" id="SSF52172">
    <property type="entry name" value="CheY-like"/>
    <property type="match status" value="1"/>
</dbReference>
<dbReference type="GO" id="GO:0000976">
    <property type="term" value="F:transcription cis-regulatory region binding"/>
    <property type="evidence" value="ECO:0007669"/>
    <property type="project" value="TreeGrafter"/>
</dbReference>
<name>A0AAU7PSY0_9FIRM</name>
<sequence>MKVLIVEDEVRLADALGQIMKEQHYQADIVYNGTDGLSCGLSGEYDVIVLDVMLPGENGFHVVKKLRDARIQTPVLMLTARDDIQDKVTGLDRGADDYMTKPFIPEELLARIRALSRRQGEVIVEEMKFGDLTLSLSVNDLCCGSKSIHLGYKEFEVLKILIGNSGRIVSKEALISRVWGSDSDAEDNNVEAYISFLRKKLYFVGSKVEINTLRKVGYRLEERL</sequence>
<dbReference type="InterPro" id="IPR011006">
    <property type="entry name" value="CheY-like_superfamily"/>
</dbReference>
<evidence type="ECO:0000259" key="10">
    <source>
        <dbReference type="PROSITE" id="PS50110"/>
    </source>
</evidence>
<evidence type="ECO:0000256" key="4">
    <source>
        <dbReference type="ARBA" id="ARBA00023015"/>
    </source>
</evidence>
<accession>A0AAU7PSY0</accession>
<dbReference type="Gene3D" id="3.40.50.2300">
    <property type="match status" value="1"/>
</dbReference>
<dbReference type="CDD" id="cd00383">
    <property type="entry name" value="trans_reg_C"/>
    <property type="match status" value="1"/>
</dbReference>
<feature type="domain" description="Response regulatory" evidence="10">
    <location>
        <begin position="2"/>
        <end position="116"/>
    </location>
</feature>
<dbReference type="AlphaFoldDB" id="A0AAU7PSY0"/>
<dbReference type="PANTHER" id="PTHR48111:SF22">
    <property type="entry name" value="REGULATOR OF RPOS"/>
    <property type="match status" value="1"/>
</dbReference>
<dbReference type="Pfam" id="PF00072">
    <property type="entry name" value="Response_reg"/>
    <property type="match status" value="1"/>
</dbReference>
<dbReference type="InterPro" id="IPR001867">
    <property type="entry name" value="OmpR/PhoB-type_DNA-bd"/>
</dbReference>
<dbReference type="SMART" id="SM00862">
    <property type="entry name" value="Trans_reg_C"/>
    <property type="match status" value="1"/>
</dbReference>
<dbReference type="Pfam" id="PF00486">
    <property type="entry name" value="Trans_reg_C"/>
    <property type="match status" value="1"/>
</dbReference>
<dbReference type="SUPFAM" id="SSF46894">
    <property type="entry name" value="C-terminal effector domain of the bipartite response regulators"/>
    <property type="match status" value="1"/>
</dbReference>
<keyword evidence="5 9" id="KW-0238">DNA-binding</keyword>
<evidence type="ECO:0000313" key="12">
    <source>
        <dbReference type="EMBL" id="XBS55368.1"/>
    </source>
</evidence>